<organism evidence="2 3">
    <name type="scientific">Kroppenstedtia eburnea</name>
    <dbReference type="NCBI Taxonomy" id="714067"/>
    <lineage>
        <taxon>Bacteria</taxon>
        <taxon>Bacillati</taxon>
        <taxon>Bacillota</taxon>
        <taxon>Bacilli</taxon>
        <taxon>Bacillales</taxon>
        <taxon>Thermoactinomycetaceae</taxon>
        <taxon>Kroppenstedtia</taxon>
    </lineage>
</organism>
<dbReference type="RefSeq" id="WP_040387219.1">
    <property type="nucleotide sequence ID" value="NZ_CP048103.1"/>
</dbReference>
<proteinExistence type="predicted"/>
<evidence type="ECO:0000313" key="2">
    <source>
        <dbReference type="EMBL" id="SIS42695.1"/>
    </source>
</evidence>
<name>A0A1N7J004_9BACL</name>
<keyword evidence="1" id="KW-0472">Membrane</keyword>
<keyword evidence="1" id="KW-1133">Transmembrane helix</keyword>
<protein>
    <submittedName>
        <fullName evidence="2">Uncharacterized protein</fullName>
    </submittedName>
</protein>
<feature type="transmembrane region" description="Helical" evidence="1">
    <location>
        <begin position="40"/>
        <end position="59"/>
    </location>
</feature>
<dbReference type="EMBL" id="FTOD01000001">
    <property type="protein sequence ID" value="SIS42695.1"/>
    <property type="molecule type" value="Genomic_DNA"/>
</dbReference>
<feature type="transmembrane region" description="Helical" evidence="1">
    <location>
        <begin position="12"/>
        <end position="34"/>
    </location>
</feature>
<dbReference type="Proteomes" id="UP000186795">
    <property type="component" value="Unassembled WGS sequence"/>
</dbReference>
<keyword evidence="3" id="KW-1185">Reference proteome</keyword>
<evidence type="ECO:0000256" key="1">
    <source>
        <dbReference type="SAM" id="Phobius"/>
    </source>
</evidence>
<keyword evidence="1" id="KW-0812">Transmembrane</keyword>
<sequence length="87" mass="9984">MMVGIVAVVKMVLVVMMLVMMVFVVPIRVIMIGVVMIRVVMVPFATFFITVVIGVRAITSRVMRVGHMWIEGHRMKHFLLDSSLRFY</sequence>
<gene>
    <name evidence="2" type="ORF">SAMN05421790_101569</name>
</gene>
<dbReference type="AlphaFoldDB" id="A0A1N7J004"/>
<accession>A0A1N7J004</accession>
<evidence type="ECO:0000313" key="3">
    <source>
        <dbReference type="Proteomes" id="UP000186795"/>
    </source>
</evidence>
<reference evidence="3" key="1">
    <citation type="submission" date="2017-01" db="EMBL/GenBank/DDBJ databases">
        <authorList>
            <person name="Varghese N."/>
            <person name="Submissions S."/>
        </authorList>
    </citation>
    <scope>NUCLEOTIDE SEQUENCE [LARGE SCALE GENOMIC DNA]</scope>
    <source>
        <strain evidence="3">DSM 45196</strain>
    </source>
</reference>